<keyword evidence="16" id="KW-1185">Reference proteome</keyword>
<dbReference type="InterPro" id="IPR057965">
    <property type="entry name" value="STEEP1_dom"/>
</dbReference>
<evidence type="ECO:0000256" key="7">
    <source>
        <dbReference type="ARBA" id="ARBA00022481"/>
    </source>
</evidence>
<proteinExistence type="inferred from homology"/>
<accession>A0A7R8CN60</accession>
<evidence type="ECO:0000256" key="10">
    <source>
        <dbReference type="ARBA" id="ARBA00023125"/>
    </source>
</evidence>
<evidence type="ECO:0000256" key="3">
    <source>
        <dbReference type="ARBA" id="ARBA00004286"/>
    </source>
</evidence>
<dbReference type="PANTHER" id="PTHR11426">
    <property type="entry name" value="HISTONE H3"/>
    <property type="match status" value="1"/>
</dbReference>
<keyword evidence="12" id="KW-0544">Nucleosome core</keyword>
<dbReference type="PROSITE" id="PS00959">
    <property type="entry name" value="HISTONE_H3_2"/>
    <property type="match status" value="1"/>
</dbReference>
<dbReference type="PRINTS" id="PR00622">
    <property type="entry name" value="HISTONEH3"/>
</dbReference>
<evidence type="ECO:0000313" key="16">
    <source>
        <dbReference type="Proteomes" id="UP000675881"/>
    </source>
</evidence>
<evidence type="ECO:0000256" key="11">
    <source>
        <dbReference type="ARBA" id="ARBA00023242"/>
    </source>
</evidence>
<dbReference type="AlphaFoldDB" id="A0A7R8CN60"/>
<dbReference type="InterPro" id="IPR009072">
    <property type="entry name" value="Histone-fold"/>
</dbReference>
<dbReference type="OrthoDB" id="418131at2759"/>
<dbReference type="Proteomes" id="UP000675881">
    <property type="component" value="Chromosome 2"/>
</dbReference>
<evidence type="ECO:0000256" key="5">
    <source>
        <dbReference type="ARBA" id="ARBA00011538"/>
    </source>
</evidence>
<comment type="subcellular location">
    <subcellularLocation>
        <location evidence="3">Chromosome</location>
    </subcellularLocation>
    <subcellularLocation>
        <location evidence="2">Nucleus</location>
    </subcellularLocation>
</comment>
<keyword evidence="6" id="KW-0158">Chromosome</keyword>
<evidence type="ECO:0000256" key="8">
    <source>
        <dbReference type="ARBA" id="ARBA00022553"/>
    </source>
</evidence>
<dbReference type="Gene3D" id="1.10.20.10">
    <property type="entry name" value="Histone, subunit A"/>
    <property type="match status" value="1"/>
</dbReference>
<evidence type="ECO:0000256" key="4">
    <source>
        <dbReference type="ARBA" id="ARBA00010343"/>
    </source>
</evidence>
<dbReference type="GO" id="GO:0030527">
    <property type="term" value="F:structural constituent of chromatin"/>
    <property type="evidence" value="ECO:0007669"/>
    <property type="project" value="InterPro"/>
</dbReference>
<comment type="subunit">
    <text evidence="5">The nucleosome is a histone octamer containing two molecules each of H2A, H2B, H3 and H4 assembled in one H3-H4 heterotetramer and two H2A-H2B heterodimers. The octamer wraps approximately 147 bp of DNA.</text>
</comment>
<evidence type="ECO:0000256" key="12">
    <source>
        <dbReference type="ARBA" id="ARBA00023269"/>
    </source>
</evidence>
<keyword evidence="8" id="KW-0597">Phosphoprotein</keyword>
<dbReference type="SMART" id="SM00428">
    <property type="entry name" value="H3"/>
    <property type="match status" value="1"/>
</dbReference>
<feature type="domain" description="Core Histone H2A/H2B/H3" evidence="13">
    <location>
        <begin position="231"/>
        <end position="318"/>
    </location>
</feature>
<dbReference type="Pfam" id="PF25809">
    <property type="entry name" value="STEEP1"/>
    <property type="match status" value="1"/>
</dbReference>
<dbReference type="Pfam" id="PF00125">
    <property type="entry name" value="Histone"/>
    <property type="match status" value="1"/>
</dbReference>
<gene>
    <name evidence="15" type="ORF">LSAA_6534</name>
</gene>
<evidence type="ECO:0000313" key="15">
    <source>
        <dbReference type="EMBL" id="CAF2872015.1"/>
    </source>
</evidence>
<evidence type="ECO:0000259" key="14">
    <source>
        <dbReference type="Pfam" id="PF25809"/>
    </source>
</evidence>
<comment type="similarity">
    <text evidence="4">Belongs to the histone H3 family.</text>
</comment>
<evidence type="ECO:0000256" key="6">
    <source>
        <dbReference type="ARBA" id="ARBA00022454"/>
    </source>
</evidence>
<sequence length="323" mass="36741">MPKIVSRSIPVEDSQGRKGLGFDDDKPLKVYYCLCGQMSAILDRAIDKLPLRSKDGARVLDSAKHTFKITPDFDEITYIRRQEEGVERQHRYKCKGCNLQQFYRHDPNSAVTFIFKGALVSSTQSKANKDIYSQAALEQPKKVTKHTKNMGKFSSVTVSTVSDEEDELEEKEIADSYALNAQIIEKQLSRKGLGSKRPHAFHNEWLQLATKAARKSAPATGGVKKPHRYRPGTVALREIRRYQKSTELLIRKLPFQRLVREIAQDFKTDLRFQSSAVMALQEASEAYLVGLFEDTNLCAIHAKRVTIMPKDIQLARRIRGERA</sequence>
<dbReference type="GO" id="GO:0003677">
    <property type="term" value="F:DNA binding"/>
    <property type="evidence" value="ECO:0007669"/>
    <property type="project" value="UniProtKB-KW"/>
</dbReference>
<dbReference type="InterPro" id="IPR007125">
    <property type="entry name" value="H2A/H2B/H3"/>
</dbReference>
<evidence type="ECO:0000256" key="2">
    <source>
        <dbReference type="ARBA" id="ARBA00004123"/>
    </source>
</evidence>
<evidence type="ECO:0000256" key="1">
    <source>
        <dbReference type="ARBA" id="ARBA00002001"/>
    </source>
</evidence>
<keyword evidence="10" id="KW-0238">DNA-binding</keyword>
<dbReference type="CDD" id="cd22911">
    <property type="entry name" value="HFD_H3"/>
    <property type="match status" value="1"/>
</dbReference>
<dbReference type="GO" id="GO:0005634">
    <property type="term" value="C:nucleus"/>
    <property type="evidence" value="ECO:0007669"/>
    <property type="project" value="UniProtKB-SubCell"/>
</dbReference>
<comment type="function">
    <text evidence="1">Core component of nucleosome. Nucleosomes wrap and compact DNA into chromatin, limiting DNA accessibility to the cellular machineries which require DNA as a template. Histones thereby play a central role in transcription regulation, DNA repair, DNA replication and chromosomal stability. DNA accessibility is regulated via a complex set of post-translational modifications of histones, also called histone code, and nucleosome remodeling.</text>
</comment>
<name>A0A7R8CN60_LEPSM</name>
<keyword evidence="9" id="KW-0007">Acetylation</keyword>
<organism evidence="15 16">
    <name type="scientific">Lepeophtheirus salmonis</name>
    <name type="common">Salmon louse</name>
    <name type="synonym">Caligus salmonis</name>
    <dbReference type="NCBI Taxonomy" id="72036"/>
    <lineage>
        <taxon>Eukaryota</taxon>
        <taxon>Metazoa</taxon>
        <taxon>Ecdysozoa</taxon>
        <taxon>Arthropoda</taxon>
        <taxon>Crustacea</taxon>
        <taxon>Multicrustacea</taxon>
        <taxon>Hexanauplia</taxon>
        <taxon>Copepoda</taxon>
        <taxon>Siphonostomatoida</taxon>
        <taxon>Caligidae</taxon>
        <taxon>Lepeophtheirus</taxon>
    </lineage>
</organism>
<dbReference type="SUPFAM" id="SSF47113">
    <property type="entry name" value="Histone-fold"/>
    <property type="match status" value="1"/>
</dbReference>
<dbReference type="GO" id="GO:0000786">
    <property type="term" value="C:nucleosome"/>
    <property type="evidence" value="ECO:0007669"/>
    <property type="project" value="UniProtKB-KW"/>
</dbReference>
<feature type="domain" description="STEEP1" evidence="14">
    <location>
        <begin position="24"/>
        <end position="126"/>
    </location>
</feature>
<dbReference type="FunFam" id="1.10.20.10:FF:000024">
    <property type="entry name" value="Histone H3"/>
    <property type="match status" value="1"/>
</dbReference>
<protein>
    <submittedName>
        <fullName evidence="15">H3</fullName>
    </submittedName>
</protein>
<keyword evidence="11" id="KW-0539">Nucleus</keyword>
<reference evidence="15" key="1">
    <citation type="submission" date="2021-02" db="EMBL/GenBank/DDBJ databases">
        <authorList>
            <person name="Bekaert M."/>
        </authorList>
    </citation>
    <scope>NUCLEOTIDE SEQUENCE</scope>
    <source>
        <strain evidence="15">IoA-00</strain>
    </source>
</reference>
<keyword evidence="7" id="KW-0488">Methylation</keyword>
<dbReference type="EMBL" id="HG994581">
    <property type="protein sequence ID" value="CAF2872015.1"/>
    <property type="molecule type" value="Genomic_DNA"/>
</dbReference>
<dbReference type="InterPro" id="IPR000164">
    <property type="entry name" value="Histone_H3/CENP-A"/>
</dbReference>
<evidence type="ECO:0000256" key="9">
    <source>
        <dbReference type="ARBA" id="ARBA00022990"/>
    </source>
</evidence>
<dbReference type="GO" id="GO:0046982">
    <property type="term" value="F:protein heterodimerization activity"/>
    <property type="evidence" value="ECO:0007669"/>
    <property type="project" value="InterPro"/>
</dbReference>
<evidence type="ECO:0000259" key="13">
    <source>
        <dbReference type="Pfam" id="PF00125"/>
    </source>
</evidence>